<evidence type="ECO:0000313" key="1">
    <source>
        <dbReference type="EMBL" id="CAG1858199.1"/>
    </source>
</evidence>
<dbReference type="PANTHER" id="PTHR33181">
    <property type="entry name" value="OS01G0778500 PROTEIN"/>
    <property type="match status" value="1"/>
</dbReference>
<sequence length="94" mass="11145">MSWWRRKVVFPVRRAWLAVSFRVKSRKHGGGILKLYDDVQMCGYEDVQVMWEILTKSEMETSNGMPKQRRRSLWRVSSWYSRSTAASAPIQAYE</sequence>
<protein>
    <submittedName>
        <fullName evidence="1">(wild Malaysian banana) hypothetical protein</fullName>
    </submittedName>
</protein>
<evidence type="ECO:0000313" key="3">
    <source>
        <dbReference type="Proteomes" id="UP000012960"/>
    </source>
</evidence>
<gene>
    <name evidence="1" type="ORF">GSMUA_284940.1</name>
</gene>
<dbReference type="Proteomes" id="UP000012960">
    <property type="component" value="Unplaced"/>
</dbReference>
<proteinExistence type="predicted"/>
<dbReference type="EnsemblPlants" id="Ma01_t01010.1">
    <property type="protein sequence ID" value="Ma01_p01010.1"/>
    <property type="gene ID" value="Ma01_g01010"/>
</dbReference>
<dbReference type="PANTHER" id="PTHR33181:SF54">
    <property type="entry name" value="OS05G0138000 PROTEIN"/>
    <property type="match status" value="1"/>
</dbReference>
<keyword evidence="3" id="KW-1185">Reference proteome</keyword>
<dbReference type="EMBL" id="HG996466">
    <property type="protein sequence ID" value="CAG1858199.1"/>
    <property type="molecule type" value="Genomic_DNA"/>
</dbReference>
<dbReference type="Gramene" id="Ma01_t01010.1">
    <property type="protein sequence ID" value="Ma01_p01010.1"/>
    <property type="gene ID" value="Ma01_g01010"/>
</dbReference>
<accession>A0A804HNY5</accession>
<reference evidence="2" key="2">
    <citation type="submission" date="2021-05" db="UniProtKB">
        <authorList>
            <consortium name="EnsemblPlants"/>
        </authorList>
    </citation>
    <scope>IDENTIFICATION</scope>
    <source>
        <strain evidence="2">subsp. malaccensis</strain>
    </source>
</reference>
<dbReference type="InParanoid" id="A0A804HNY5"/>
<reference evidence="1" key="1">
    <citation type="submission" date="2021-03" db="EMBL/GenBank/DDBJ databases">
        <authorList>
            <consortium name="Genoscope - CEA"/>
            <person name="William W."/>
        </authorList>
    </citation>
    <scope>NUCLEOTIDE SEQUENCE</scope>
    <source>
        <strain evidence="1">Doubled-haploid Pahang</strain>
    </source>
</reference>
<dbReference type="FunCoup" id="A0A804HNY5">
    <property type="interactions" value="1529"/>
</dbReference>
<evidence type="ECO:0000313" key="2">
    <source>
        <dbReference type="EnsemblPlants" id="Ma01_p01010.1"/>
    </source>
</evidence>
<organism evidence="2 3">
    <name type="scientific">Musa acuminata subsp. malaccensis</name>
    <name type="common">Wild banana</name>
    <name type="synonym">Musa malaccensis</name>
    <dbReference type="NCBI Taxonomy" id="214687"/>
    <lineage>
        <taxon>Eukaryota</taxon>
        <taxon>Viridiplantae</taxon>
        <taxon>Streptophyta</taxon>
        <taxon>Embryophyta</taxon>
        <taxon>Tracheophyta</taxon>
        <taxon>Spermatophyta</taxon>
        <taxon>Magnoliopsida</taxon>
        <taxon>Liliopsida</taxon>
        <taxon>Zingiberales</taxon>
        <taxon>Musaceae</taxon>
        <taxon>Musa</taxon>
    </lineage>
</organism>
<dbReference type="AlphaFoldDB" id="A0A804HNY5"/>
<name>A0A804HNY5_MUSAM</name>
<dbReference type="OMA" id="MAWWREK"/>